<dbReference type="Proteomes" id="UP001374535">
    <property type="component" value="Chromosome 1"/>
</dbReference>
<reference evidence="1 2" key="1">
    <citation type="journal article" date="2023" name="Life. Sci Alliance">
        <title>Evolutionary insights into 3D genome organization and epigenetic landscape of Vigna mungo.</title>
        <authorList>
            <person name="Junaid A."/>
            <person name="Singh B."/>
            <person name="Bhatia S."/>
        </authorList>
    </citation>
    <scope>NUCLEOTIDE SEQUENCE [LARGE SCALE GENOMIC DNA]</scope>
    <source>
        <strain evidence="1">Urdbean</strain>
    </source>
</reference>
<dbReference type="AlphaFoldDB" id="A0AAQ3P8P3"/>
<evidence type="ECO:0000313" key="1">
    <source>
        <dbReference type="EMBL" id="WVZ23105.1"/>
    </source>
</evidence>
<evidence type="ECO:0008006" key="3">
    <source>
        <dbReference type="Google" id="ProtNLM"/>
    </source>
</evidence>
<proteinExistence type="predicted"/>
<dbReference type="EMBL" id="CP144700">
    <property type="protein sequence ID" value="WVZ23105.1"/>
    <property type="molecule type" value="Genomic_DNA"/>
</dbReference>
<sequence>MSNQKKRNFQIEAFKHRVVMDPKYADKTWKILEHAIHEIYNHNASGLSFEELYRLAHTDGVLWLNAEIRYLATDLMINFRCDVAPLKERWHVDIMCLTMSNEKLACGCMWIEFSLLNWHVWPLLGETLQIWWLLEKIVTTVKEGVDFAGQD</sequence>
<evidence type="ECO:0000313" key="2">
    <source>
        <dbReference type="Proteomes" id="UP001374535"/>
    </source>
</evidence>
<gene>
    <name evidence="1" type="ORF">V8G54_001649</name>
</gene>
<protein>
    <recommendedName>
        <fullName evidence="3">Cullin N-terminal domain-containing protein</fullName>
    </recommendedName>
</protein>
<accession>A0AAQ3P8P3</accession>
<organism evidence="1 2">
    <name type="scientific">Vigna mungo</name>
    <name type="common">Black gram</name>
    <name type="synonym">Phaseolus mungo</name>
    <dbReference type="NCBI Taxonomy" id="3915"/>
    <lineage>
        <taxon>Eukaryota</taxon>
        <taxon>Viridiplantae</taxon>
        <taxon>Streptophyta</taxon>
        <taxon>Embryophyta</taxon>
        <taxon>Tracheophyta</taxon>
        <taxon>Spermatophyta</taxon>
        <taxon>Magnoliopsida</taxon>
        <taxon>eudicotyledons</taxon>
        <taxon>Gunneridae</taxon>
        <taxon>Pentapetalae</taxon>
        <taxon>rosids</taxon>
        <taxon>fabids</taxon>
        <taxon>Fabales</taxon>
        <taxon>Fabaceae</taxon>
        <taxon>Papilionoideae</taxon>
        <taxon>50 kb inversion clade</taxon>
        <taxon>NPAAA clade</taxon>
        <taxon>indigoferoid/millettioid clade</taxon>
        <taxon>Phaseoleae</taxon>
        <taxon>Vigna</taxon>
    </lineage>
</organism>
<dbReference type="InterPro" id="IPR016159">
    <property type="entry name" value="Cullin_repeat-like_dom_sf"/>
</dbReference>
<name>A0AAQ3P8P3_VIGMU</name>
<dbReference type="SUPFAM" id="SSF74788">
    <property type="entry name" value="Cullin repeat-like"/>
    <property type="match status" value="1"/>
</dbReference>
<keyword evidence="2" id="KW-1185">Reference proteome</keyword>
<dbReference type="Gene3D" id="1.20.1310.10">
    <property type="entry name" value="Cullin Repeats"/>
    <property type="match status" value="1"/>
</dbReference>